<evidence type="ECO:0000313" key="2">
    <source>
        <dbReference type="Proteomes" id="UP001162156"/>
    </source>
</evidence>
<comment type="caution">
    <text evidence="1">The sequence shown here is derived from an EMBL/GenBank/DDBJ whole genome shotgun (WGS) entry which is preliminary data.</text>
</comment>
<accession>A0AAV8WQZ2</accession>
<dbReference type="AlphaFoldDB" id="A0AAV8WQZ2"/>
<proteinExistence type="predicted"/>
<dbReference type="EMBL" id="JANEYF010005327">
    <property type="protein sequence ID" value="KAJ8928587.1"/>
    <property type="molecule type" value="Genomic_DNA"/>
</dbReference>
<organism evidence="1 2">
    <name type="scientific">Rhamnusium bicolor</name>
    <dbReference type="NCBI Taxonomy" id="1586634"/>
    <lineage>
        <taxon>Eukaryota</taxon>
        <taxon>Metazoa</taxon>
        <taxon>Ecdysozoa</taxon>
        <taxon>Arthropoda</taxon>
        <taxon>Hexapoda</taxon>
        <taxon>Insecta</taxon>
        <taxon>Pterygota</taxon>
        <taxon>Neoptera</taxon>
        <taxon>Endopterygota</taxon>
        <taxon>Coleoptera</taxon>
        <taxon>Polyphaga</taxon>
        <taxon>Cucujiformia</taxon>
        <taxon>Chrysomeloidea</taxon>
        <taxon>Cerambycidae</taxon>
        <taxon>Lepturinae</taxon>
        <taxon>Rhagiini</taxon>
        <taxon>Rhamnusium</taxon>
    </lineage>
</organism>
<name>A0AAV8WQZ2_9CUCU</name>
<evidence type="ECO:0000313" key="1">
    <source>
        <dbReference type="EMBL" id="KAJ8928587.1"/>
    </source>
</evidence>
<gene>
    <name evidence="1" type="ORF">NQ314_018840</name>
</gene>
<protein>
    <submittedName>
        <fullName evidence="1">Uncharacterized protein</fullName>
    </submittedName>
</protein>
<keyword evidence="2" id="KW-1185">Reference proteome</keyword>
<sequence>MLSFKRPRTDNCKTCDLLDCKIKLKNDESAMAKQQLDLHHRKTEKARSLLNEDICQSQRPGSNTCCISMDLQQMLFVPTLTHSEMFYLRQLSCFNFEVRVEDIG</sequence>
<reference evidence="1" key="1">
    <citation type="journal article" date="2023" name="Insect Mol. Biol.">
        <title>Genome sequencing provides insights into the evolution of gene families encoding plant cell wall-degrading enzymes in longhorned beetles.</title>
        <authorList>
            <person name="Shin N.R."/>
            <person name="Okamura Y."/>
            <person name="Kirsch R."/>
            <person name="Pauchet Y."/>
        </authorList>
    </citation>
    <scope>NUCLEOTIDE SEQUENCE</scope>
    <source>
        <strain evidence="1">RBIC_L_NR</strain>
    </source>
</reference>
<dbReference type="Proteomes" id="UP001162156">
    <property type="component" value="Unassembled WGS sequence"/>
</dbReference>